<evidence type="ECO:0000256" key="2">
    <source>
        <dbReference type="ARBA" id="ARBA00023002"/>
    </source>
</evidence>
<dbReference type="OrthoDB" id="4690547at2"/>
<comment type="caution">
    <text evidence="4">The sequence shown here is derived from an EMBL/GenBank/DDBJ whole genome shotgun (WGS) entry which is preliminary data.</text>
</comment>
<dbReference type="GO" id="GO:0016020">
    <property type="term" value="C:membrane"/>
    <property type="evidence" value="ECO:0007669"/>
    <property type="project" value="TreeGrafter"/>
</dbReference>
<dbReference type="Pfam" id="PF00106">
    <property type="entry name" value="adh_short"/>
    <property type="match status" value="1"/>
</dbReference>
<sequence>MPPVSTTSTLRGKVAVVTGAGSGIGRSLALAIARRGGRLSVCDVNEDGLAETVEAARALRADVHSHPVDVADRGAVAGYAKEVHAHFGVVHQLYNNAGIAGGAGFLDTEHELFERVLAVNLSGVVSCTREFLPRLIESGDGHLVNISSLNGIVAQQFLGAYCTSKFAVRGFTESVRAEMLSLGHPVRVTVVHPGGVATNIARSAAAPASFTAEQLELFHGRQRLYERKLLRMPPDMAAEVIIHGVERGRKRILVGSDARALDRLVRLLPSVYPSLLVRAERLLAR</sequence>
<evidence type="ECO:0000313" key="4">
    <source>
        <dbReference type="EMBL" id="ONH31179.1"/>
    </source>
</evidence>
<dbReference type="STRING" id="1834516.BL253_09855"/>
<dbReference type="PANTHER" id="PTHR44196">
    <property type="entry name" value="DEHYDROGENASE/REDUCTASE SDR FAMILY MEMBER 7B"/>
    <property type="match status" value="1"/>
</dbReference>
<dbReference type="SUPFAM" id="SSF51735">
    <property type="entry name" value="NAD(P)-binding Rossmann-fold domains"/>
    <property type="match status" value="1"/>
</dbReference>
<dbReference type="PANTHER" id="PTHR44196:SF1">
    <property type="entry name" value="DEHYDROGENASE_REDUCTASE SDR FAMILY MEMBER 7B"/>
    <property type="match status" value="1"/>
</dbReference>
<evidence type="ECO:0000256" key="3">
    <source>
        <dbReference type="RuleBase" id="RU000363"/>
    </source>
</evidence>
<protein>
    <submittedName>
        <fullName evidence="4">Acetoin dehydrogenase</fullName>
    </submittedName>
</protein>
<dbReference type="Gene3D" id="3.40.50.720">
    <property type="entry name" value="NAD(P)-binding Rossmann-like Domain"/>
    <property type="match status" value="1"/>
</dbReference>
<proteinExistence type="inferred from homology"/>
<keyword evidence="5" id="KW-1185">Reference proteome</keyword>
<dbReference type="InterPro" id="IPR036291">
    <property type="entry name" value="NAD(P)-bd_dom_sf"/>
</dbReference>
<comment type="similarity">
    <text evidence="1 3">Belongs to the short-chain dehydrogenases/reductases (SDR) family.</text>
</comment>
<dbReference type="RefSeq" id="WP_076815734.1">
    <property type="nucleotide sequence ID" value="NZ_MOMC01000017.1"/>
</dbReference>
<dbReference type="EMBL" id="MOMC01000017">
    <property type="protein sequence ID" value="ONH31179.1"/>
    <property type="molecule type" value="Genomic_DNA"/>
</dbReference>
<dbReference type="PROSITE" id="PS00061">
    <property type="entry name" value="ADH_SHORT"/>
    <property type="match status" value="1"/>
</dbReference>
<dbReference type="Proteomes" id="UP000188929">
    <property type="component" value="Unassembled WGS sequence"/>
</dbReference>
<dbReference type="AlphaFoldDB" id="A0A1V2IE75"/>
<gene>
    <name evidence="4" type="ORF">BL253_09855</name>
</gene>
<dbReference type="PRINTS" id="PR00081">
    <property type="entry name" value="GDHRDH"/>
</dbReference>
<evidence type="ECO:0000313" key="5">
    <source>
        <dbReference type="Proteomes" id="UP000188929"/>
    </source>
</evidence>
<dbReference type="InterPro" id="IPR002347">
    <property type="entry name" value="SDR_fam"/>
</dbReference>
<dbReference type="InterPro" id="IPR020904">
    <property type="entry name" value="Sc_DH/Rdtase_CS"/>
</dbReference>
<reference evidence="5" key="1">
    <citation type="submission" date="2016-10" db="EMBL/GenBank/DDBJ databases">
        <title>Frankia sp. NRRL B-16386 Genome sequencing.</title>
        <authorList>
            <person name="Ghodhbane-Gtari F."/>
            <person name="Swanson E."/>
            <person name="Gueddou A."/>
            <person name="Hezbri K."/>
            <person name="Ktari K."/>
            <person name="Nouioui I."/>
            <person name="Morris K."/>
            <person name="Simpson S."/>
            <person name="Abebe-Akele F."/>
            <person name="Thomas K."/>
            <person name="Gtari M."/>
            <person name="Tisa L.S."/>
        </authorList>
    </citation>
    <scope>NUCLEOTIDE SEQUENCE [LARGE SCALE GENOMIC DNA]</scope>
    <source>
        <strain evidence="5">NRRL B-16386</strain>
    </source>
</reference>
<evidence type="ECO:0000256" key="1">
    <source>
        <dbReference type="ARBA" id="ARBA00006484"/>
    </source>
</evidence>
<organism evidence="4 5">
    <name type="scientific">Pseudofrankia asymbiotica</name>
    <dbReference type="NCBI Taxonomy" id="1834516"/>
    <lineage>
        <taxon>Bacteria</taxon>
        <taxon>Bacillati</taxon>
        <taxon>Actinomycetota</taxon>
        <taxon>Actinomycetes</taxon>
        <taxon>Frankiales</taxon>
        <taxon>Frankiaceae</taxon>
        <taxon>Pseudofrankia</taxon>
    </lineage>
</organism>
<name>A0A1V2IE75_9ACTN</name>
<dbReference type="PRINTS" id="PR00080">
    <property type="entry name" value="SDRFAMILY"/>
</dbReference>
<accession>A0A1V2IE75</accession>
<keyword evidence="2" id="KW-0560">Oxidoreductase</keyword>
<dbReference type="GO" id="GO:0016491">
    <property type="term" value="F:oxidoreductase activity"/>
    <property type="evidence" value="ECO:0007669"/>
    <property type="project" value="UniProtKB-KW"/>
</dbReference>